<evidence type="ECO:0000256" key="1">
    <source>
        <dbReference type="SAM" id="MobiDB-lite"/>
    </source>
</evidence>
<evidence type="ECO:0000313" key="4">
    <source>
        <dbReference type="Proteomes" id="UP000298595"/>
    </source>
</evidence>
<feature type="domain" description="BioF2-like acetyltransferase" evidence="2">
    <location>
        <begin position="117"/>
        <end position="244"/>
    </location>
</feature>
<evidence type="ECO:0000259" key="2">
    <source>
        <dbReference type="Pfam" id="PF13480"/>
    </source>
</evidence>
<evidence type="ECO:0000313" key="3">
    <source>
        <dbReference type="EMBL" id="QCO00398.1"/>
    </source>
</evidence>
<dbReference type="Gene3D" id="3.40.630.30">
    <property type="match status" value="1"/>
</dbReference>
<sequence>MAVAILHNRGIPVPVSTLPAMYIGPMMAAGVDTLPAHRRHRLIPELMEALLEALSQSYPLLDLSFHPRFPDLRGVQWFNHHRPEQGRIALDLKYTARIDVKSAGAFPDYLRAIRQNRQQDHLKALNCGYVVEASTDAGILDRLHDLTFARQGIDRPQAIRDLIRPITEAALRQGFGELLVTRSPSGEPVSASLFLFDRRDAYYLFGATDPVHRKDGVGTLTMLEGIRRSMVRGLTGFDMVGANSPQRGDFKTSFNAEIVPYFTGHWQAPSGSTPPSHDGGSGNAS</sequence>
<dbReference type="Proteomes" id="UP000298595">
    <property type="component" value="Plasmid p6"/>
</dbReference>
<reference evidence="3 4" key="1">
    <citation type="submission" date="2018-09" db="EMBL/GenBank/DDBJ databases">
        <title>Whole genome based analysis of evolution and adaptive divergence in Indian and Brazilian strains of Azospirillum brasilense.</title>
        <authorList>
            <person name="Singh C."/>
            <person name="Tripathi A.K."/>
        </authorList>
    </citation>
    <scope>NUCLEOTIDE SEQUENCE [LARGE SCALE GENOMIC DNA]</scope>
    <source>
        <strain evidence="3 4">MTCC4035</strain>
        <plasmid evidence="3 4">p6</plasmid>
    </source>
</reference>
<dbReference type="EMBL" id="CP032327">
    <property type="protein sequence ID" value="QCO00398.1"/>
    <property type="molecule type" value="Genomic_DNA"/>
</dbReference>
<keyword evidence="3" id="KW-0614">Plasmid</keyword>
<protein>
    <submittedName>
        <fullName evidence="3">GNAT family N-acetyltransferase</fullName>
    </submittedName>
</protein>
<dbReference type="InterPro" id="IPR016181">
    <property type="entry name" value="Acyl_CoA_acyltransferase"/>
</dbReference>
<organism evidence="3 4">
    <name type="scientific">Azospirillum argentinense</name>
    <dbReference type="NCBI Taxonomy" id="2970906"/>
    <lineage>
        <taxon>Bacteria</taxon>
        <taxon>Pseudomonadati</taxon>
        <taxon>Pseudomonadota</taxon>
        <taxon>Alphaproteobacteria</taxon>
        <taxon>Rhodospirillales</taxon>
        <taxon>Azospirillaceae</taxon>
        <taxon>Azospirillum</taxon>
    </lineage>
</organism>
<geneLocation type="plasmid" evidence="3 4">
    <name>p6</name>
</geneLocation>
<dbReference type="Pfam" id="PF13480">
    <property type="entry name" value="Acetyltransf_6"/>
    <property type="match status" value="1"/>
</dbReference>
<keyword evidence="3" id="KW-0808">Transferase</keyword>
<proteinExistence type="predicted"/>
<accession>A0A4D8PUA6</accession>
<name>A0A4D8PUA6_9PROT</name>
<dbReference type="KEGG" id="aare:D3093_34710"/>
<feature type="region of interest" description="Disordered" evidence="1">
    <location>
        <begin position="265"/>
        <end position="285"/>
    </location>
</feature>
<gene>
    <name evidence="3" type="ORF">D3093_34710</name>
</gene>
<dbReference type="SUPFAM" id="SSF55729">
    <property type="entry name" value="Acyl-CoA N-acyltransferases (Nat)"/>
    <property type="match status" value="1"/>
</dbReference>
<dbReference type="GO" id="GO:0016740">
    <property type="term" value="F:transferase activity"/>
    <property type="evidence" value="ECO:0007669"/>
    <property type="project" value="UniProtKB-KW"/>
</dbReference>
<dbReference type="InterPro" id="IPR038740">
    <property type="entry name" value="BioF2-like_GNAT_dom"/>
</dbReference>
<dbReference type="AlphaFoldDB" id="A0A4D8PUA6"/>